<dbReference type="Pfam" id="PF18826">
    <property type="entry name" value="bVLRF1"/>
    <property type="match status" value="1"/>
</dbReference>
<feature type="domain" description="VLRF1" evidence="2">
    <location>
        <begin position="75"/>
        <end position="215"/>
    </location>
</feature>
<dbReference type="EMBL" id="BMFP01000001">
    <property type="protein sequence ID" value="GGG03630.1"/>
    <property type="molecule type" value="Genomic_DNA"/>
</dbReference>
<evidence type="ECO:0000313" key="4">
    <source>
        <dbReference type="Proteomes" id="UP000634043"/>
    </source>
</evidence>
<reference evidence="4" key="1">
    <citation type="journal article" date="2019" name="Int. J. Syst. Evol. Microbiol.">
        <title>The Global Catalogue of Microorganisms (GCM) 10K type strain sequencing project: providing services to taxonomists for standard genome sequencing and annotation.</title>
        <authorList>
            <consortium name="The Broad Institute Genomics Platform"/>
            <consortium name="The Broad Institute Genome Sequencing Center for Infectious Disease"/>
            <person name="Wu L."/>
            <person name="Ma J."/>
        </authorList>
    </citation>
    <scope>NUCLEOTIDE SEQUENCE [LARGE SCALE GENOMIC DNA]</scope>
    <source>
        <strain evidence="4">CGMCC 1.12749</strain>
    </source>
</reference>
<sequence length="285" mass="32845">MYLYNPSVRNKQQNMNRFIPAQVAATLLQSLRSSSIRQAYDPEKHRLLLMGEDGLELVGFRLPITSSYHNPEGGRKQNYVILLIQAGHCAMGYFENGQCLNHKVFRSYMVRQKQGKSQIKYLKTKGKSRAGSRVRLGETAEFFENINTRLQDYFQAHRIDRIAMSCSKTLLPYLYTSTVPTPFDKRDPRLFRIPKHIHTPIYEVLLDTNRFLQRGELIALTEAGFAAIPALEDLLLHHLNADAAQDDPETLNDIADEVYVTDEWEEDDVSFDEADDEEDDIVDWD</sequence>
<organism evidence="3 4">
    <name type="scientific">Pontibacter amylolyticus</name>
    <dbReference type="NCBI Taxonomy" id="1424080"/>
    <lineage>
        <taxon>Bacteria</taxon>
        <taxon>Pseudomonadati</taxon>
        <taxon>Bacteroidota</taxon>
        <taxon>Cytophagia</taxon>
        <taxon>Cytophagales</taxon>
        <taxon>Hymenobacteraceae</taxon>
        <taxon>Pontibacter</taxon>
    </lineage>
</organism>
<evidence type="ECO:0000256" key="1">
    <source>
        <dbReference type="SAM" id="MobiDB-lite"/>
    </source>
</evidence>
<accession>A0ABQ1VXD9</accession>
<dbReference type="InterPro" id="IPR041175">
    <property type="entry name" value="VLRF1/Vms1"/>
</dbReference>
<protein>
    <recommendedName>
        <fullName evidence="2">VLRF1 domain-containing protein</fullName>
    </recommendedName>
</protein>
<comment type="caution">
    <text evidence="3">The sequence shown here is derived from an EMBL/GenBank/DDBJ whole genome shotgun (WGS) entry which is preliminary data.</text>
</comment>
<evidence type="ECO:0000313" key="3">
    <source>
        <dbReference type="EMBL" id="GGG03630.1"/>
    </source>
</evidence>
<dbReference type="PROSITE" id="PS52044">
    <property type="entry name" value="VLRF1"/>
    <property type="match status" value="1"/>
</dbReference>
<feature type="region of interest" description="Disordered" evidence="1">
    <location>
        <begin position="266"/>
        <end position="285"/>
    </location>
</feature>
<name>A0ABQ1VXD9_9BACT</name>
<gene>
    <name evidence="3" type="ORF">GCM10011323_05590</name>
</gene>
<proteinExistence type="predicted"/>
<evidence type="ECO:0000259" key="2">
    <source>
        <dbReference type="PROSITE" id="PS52044"/>
    </source>
</evidence>
<dbReference type="Proteomes" id="UP000634043">
    <property type="component" value="Unassembled WGS sequence"/>
</dbReference>
<keyword evidence="4" id="KW-1185">Reference proteome</keyword>